<name>A0ACB7WLI0_DIOAL</name>
<evidence type="ECO:0000313" key="2">
    <source>
        <dbReference type="Proteomes" id="UP000827976"/>
    </source>
</evidence>
<reference evidence="2" key="1">
    <citation type="journal article" date="2022" name="Nat. Commun.">
        <title>Chromosome evolution and the genetic basis of agronomically important traits in greater yam.</title>
        <authorList>
            <person name="Bredeson J.V."/>
            <person name="Lyons J.B."/>
            <person name="Oniyinde I.O."/>
            <person name="Okereke N.R."/>
            <person name="Kolade O."/>
            <person name="Nnabue I."/>
            <person name="Nwadili C.O."/>
            <person name="Hribova E."/>
            <person name="Parker M."/>
            <person name="Nwogha J."/>
            <person name="Shu S."/>
            <person name="Carlson J."/>
            <person name="Kariba R."/>
            <person name="Muthemba S."/>
            <person name="Knop K."/>
            <person name="Barton G.J."/>
            <person name="Sherwood A.V."/>
            <person name="Lopez-Montes A."/>
            <person name="Asiedu R."/>
            <person name="Jamnadass R."/>
            <person name="Muchugi A."/>
            <person name="Goodstein D."/>
            <person name="Egesi C.N."/>
            <person name="Featherston J."/>
            <person name="Asfaw A."/>
            <person name="Simpson G.G."/>
            <person name="Dolezel J."/>
            <person name="Hendre P.S."/>
            <person name="Van Deynze A."/>
            <person name="Kumar P.L."/>
            <person name="Obidiegwu J.E."/>
            <person name="Bhattacharjee R."/>
            <person name="Rokhsar D.S."/>
        </authorList>
    </citation>
    <scope>NUCLEOTIDE SEQUENCE [LARGE SCALE GENOMIC DNA]</scope>
    <source>
        <strain evidence="2">cv. TDa95/00328</strain>
    </source>
</reference>
<dbReference type="EMBL" id="CM037013">
    <property type="protein sequence ID" value="KAH7689070.1"/>
    <property type="molecule type" value="Genomic_DNA"/>
</dbReference>
<sequence length="51" mass="5854">MDTKLVFLFSMLIILMFFKAISARAPSCCPRDPYCCPDEMTRHPLAPPTYN</sequence>
<accession>A0ACB7WLI0</accession>
<evidence type="ECO:0000313" key="1">
    <source>
        <dbReference type="EMBL" id="KAH7689070.1"/>
    </source>
</evidence>
<organism evidence="1 2">
    <name type="scientific">Dioscorea alata</name>
    <name type="common">Purple yam</name>
    <dbReference type="NCBI Taxonomy" id="55571"/>
    <lineage>
        <taxon>Eukaryota</taxon>
        <taxon>Viridiplantae</taxon>
        <taxon>Streptophyta</taxon>
        <taxon>Embryophyta</taxon>
        <taxon>Tracheophyta</taxon>
        <taxon>Spermatophyta</taxon>
        <taxon>Magnoliopsida</taxon>
        <taxon>Liliopsida</taxon>
        <taxon>Dioscoreales</taxon>
        <taxon>Dioscoreaceae</taxon>
        <taxon>Dioscorea</taxon>
    </lineage>
</organism>
<comment type="caution">
    <text evidence="1">The sequence shown here is derived from an EMBL/GenBank/DDBJ whole genome shotgun (WGS) entry which is preliminary data.</text>
</comment>
<gene>
    <name evidence="1" type="ORF">IHE45_03G072200</name>
</gene>
<protein>
    <submittedName>
        <fullName evidence="1">Uncharacterized protein</fullName>
    </submittedName>
</protein>
<proteinExistence type="predicted"/>
<dbReference type="Proteomes" id="UP000827976">
    <property type="component" value="Chromosome 3"/>
</dbReference>
<keyword evidence="2" id="KW-1185">Reference proteome</keyword>